<evidence type="ECO:0000313" key="2">
    <source>
        <dbReference type="Proteomes" id="UP000015105"/>
    </source>
</evidence>
<protein>
    <submittedName>
        <fullName evidence="1">Uncharacterized protein</fullName>
    </submittedName>
</protein>
<evidence type="ECO:0000313" key="1">
    <source>
        <dbReference type="EnsemblPlants" id="AET5Gv21214800.4"/>
    </source>
</evidence>
<reference evidence="1" key="3">
    <citation type="journal article" date="2017" name="Nature">
        <title>Genome sequence of the progenitor of the wheat D genome Aegilops tauschii.</title>
        <authorList>
            <person name="Luo M.C."/>
            <person name="Gu Y.Q."/>
            <person name="Puiu D."/>
            <person name="Wang H."/>
            <person name="Twardziok S.O."/>
            <person name="Deal K.R."/>
            <person name="Huo N."/>
            <person name="Zhu T."/>
            <person name="Wang L."/>
            <person name="Wang Y."/>
            <person name="McGuire P.E."/>
            <person name="Liu S."/>
            <person name="Long H."/>
            <person name="Ramasamy R.K."/>
            <person name="Rodriguez J.C."/>
            <person name="Van S.L."/>
            <person name="Yuan L."/>
            <person name="Wang Z."/>
            <person name="Xia Z."/>
            <person name="Xiao L."/>
            <person name="Anderson O.D."/>
            <person name="Ouyang S."/>
            <person name="Liang Y."/>
            <person name="Zimin A.V."/>
            <person name="Pertea G."/>
            <person name="Qi P."/>
            <person name="Bennetzen J.L."/>
            <person name="Dai X."/>
            <person name="Dawson M.W."/>
            <person name="Muller H.G."/>
            <person name="Kugler K."/>
            <person name="Rivarola-Duarte L."/>
            <person name="Spannagl M."/>
            <person name="Mayer K.F.X."/>
            <person name="Lu F.H."/>
            <person name="Bevan M.W."/>
            <person name="Leroy P."/>
            <person name="Li P."/>
            <person name="You F.M."/>
            <person name="Sun Q."/>
            <person name="Liu Z."/>
            <person name="Lyons E."/>
            <person name="Wicker T."/>
            <person name="Salzberg S.L."/>
            <person name="Devos K.M."/>
            <person name="Dvorak J."/>
        </authorList>
    </citation>
    <scope>NUCLEOTIDE SEQUENCE [LARGE SCALE GENOMIC DNA]</scope>
    <source>
        <strain evidence="1">cv. AL8/78</strain>
    </source>
</reference>
<accession>A0A453MK05</accession>
<proteinExistence type="predicted"/>
<organism evidence="1 2">
    <name type="scientific">Aegilops tauschii subsp. strangulata</name>
    <name type="common">Goatgrass</name>
    <dbReference type="NCBI Taxonomy" id="200361"/>
    <lineage>
        <taxon>Eukaryota</taxon>
        <taxon>Viridiplantae</taxon>
        <taxon>Streptophyta</taxon>
        <taxon>Embryophyta</taxon>
        <taxon>Tracheophyta</taxon>
        <taxon>Spermatophyta</taxon>
        <taxon>Magnoliopsida</taxon>
        <taxon>Liliopsida</taxon>
        <taxon>Poales</taxon>
        <taxon>Poaceae</taxon>
        <taxon>BOP clade</taxon>
        <taxon>Pooideae</taxon>
        <taxon>Triticodae</taxon>
        <taxon>Triticeae</taxon>
        <taxon>Triticinae</taxon>
        <taxon>Aegilops</taxon>
    </lineage>
</organism>
<dbReference type="Proteomes" id="UP000015105">
    <property type="component" value="Chromosome 5D"/>
</dbReference>
<reference evidence="1" key="5">
    <citation type="journal article" date="2021" name="G3 (Bethesda)">
        <title>Aegilops tauschii genome assembly Aet v5.0 features greater sequence contiguity and improved annotation.</title>
        <authorList>
            <person name="Wang L."/>
            <person name="Zhu T."/>
            <person name="Rodriguez J.C."/>
            <person name="Deal K.R."/>
            <person name="Dubcovsky J."/>
            <person name="McGuire P.E."/>
            <person name="Lux T."/>
            <person name="Spannagl M."/>
            <person name="Mayer K.F.X."/>
            <person name="Baldrich P."/>
            <person name="Meyers B.C."/>
            <person name="Huo N."/>
            <person name="Gu Y.Q."/>
            <person name="Zhou H."/>
            <person name="Devos K.M."/>
            <person name="Bennetzen J.L."/>
            <person name="Unver T."/>
            <person name="Budak H."/>
            <person name="Gulick P.J."/>
            <person name="Galiba G."/>
            <person name="Kalapos B."/>
            <person name="Nelson D.R."/>
            <person name="Li P."/>
            <person name="You F.M."/>
            <person name="Luo M.C."/>
            <person name="Dvorak J."/>
        </authorList>
    </citation>
    <scope>NUCLEOTIDE SEQUENCE [LARGE SCALE GENOMIC DNA]</scope>
    <source>
        <strain evidence="1">cv. AL8/78</strain>
    </source>
</reference>
<keyword evidence="2" id="KW-1185">Reference proteome</keyword>
<dbReference type="OrthoDB" id="692133at2759"/>
<reference evidence="1" key="4">
    <citation type="submission" date="2019-03" db="UniProtKB">
        <authorList>
            <consortium name="EnsemblPlants"/>
        </authorList>
    </citation>
    <scope>IDENTIFICATION</scope>
</reference>
<reference evidence="2" key="1">
    <citation type="journal article" date="2014" name="Science">
        <title>Ancient hybridizations among the ancestral genomes of bread wheat.</title>
        <authorList>
            <consortium name="International Wheat Genome Sequencing Consortium,"/>
            <person name="Marcussen T."/>
            <person name="Sandve S.R."/>
            <person name="Heier L."/>
            <person name="Spannagl M."/>
            <person name="Pfeifer M."/>
            <person name="Jakobsen K.S."/>
            <person name="Wulff B.B."/>
            <person name="Steuernagel B."/>
            <person name="Mayer K.F."/>
            <person name="Olsen O.A."/>
        </authorList>
    </citation>
    <scope>NUCLEOTIDE SEQUENCE [LARGE SCALE GENOMIC DNA]</scope>
    <source>
        <strain evidence="2">cv. AL8/78</strain>
    </source>
</reference>
<dbReference type="AlphaFoldDB" id="A0A453MK05"/>
<sequence>MLINEERVSFSNPTRKRCQTQIPRQKVELLIDPVRLGTEQSPPFFSFLPNSPTRNPCRRFFFLAQRGRPDAAAPSSTSSPAPPLIVAYSAAIPSSVSAGRMDRRREKFAGAPPAPPLFAGAPPAPPLFAAAPPAPPMFAAANSSSGQSAPGLWQSTNPTIPANALSIACGYGEEQLQAFALEKYEANQQSAFQHLTMWRDLKDNGKWLAAMKKNEWGAR</sequence>
<dbReference type="EnsemblPlants" id="AET5Gv21214800.4">
    <property type="protein sequence ID" value="AET5Gv21214800.4"/>
    <property type="gene ID" value="AET5Gv21214800"/>
</dbReference>
<name>A0A453MK05_AEGTS</name>
<reference evidence="2" key="2">
    <citation type="journal article" date="2017" name="Nat. Plants">
        <title>The Aegilops tauschii genome reveals multiple impacts of transposons.</title>
        <authorList>
            <person name="Zhao G."/>
            <person name="Zou C."/>
            <person name="Li K."/>
            <person name="Wang K."/>
            <person name="Li T."/>
            <person name="Gao L."/>
            <person name="Zhang X."/>
            <person name="Wang H."/>
            <person name="Yang Z."/>
            <person name="Liu X."/>
            <person name="Jiang W."/>
            <person name="Mao L."/>
            <person name="Kong X."/>
            <person name="Jiao Y."/>
            <person name="Jia J."/>
        </authorList>
    </citation>
    <scope>NUCLEOTIDE SEQUENCE [LARGE SCALE GENOMIC DNA]</scope>
    <source>
        <strain evidence="2">cv. AL8/78</strain>
    </source>
</reference>
<dbReference type="Gramene" id="AET5Gv21214800.4">
    <property type="protein sequence ID" value="AET5Gv21214800.4"/>
    <property type="gene ID" value="AET5Gv21214800"/>
</dbReference>